<reference evidence="2" key="1">
    <citation type="submission" date="2019-12" db="EMBL/GenBank/DDBJ databases">
        <title>Genome sequencing and annotation of Brassica cretica.</title>
        <authorList>
            <person name="Studholme D.J."/>
            <person name="Sarris P."/>
        </authorList>
    </citation>
    <scope>NUCLEOTIDE SEQUENCE</scope>
    <source>
        <strain evidence="2">PFS-109/04</strain>
        <tissue evidence="2">Leaf</tissue>
    </source>
</reference>
<protein>
    <submittedName>
        <fullName evidence="2">Uncharacterized protein</fullName>
    </submittedName>
</protein>
<name>A0A8S9S6J0_BRACR</name>
<gene>
    <name evidence="2" type="ORF">F2Q69_00027331</name>
</gene>
<comment type="caution">
    <text evidence="2">The sequence shown here is derived from an EMBL/GenBank/DDBJ whole genome shotgun (WGS) entry which is preliminary data.</text>
</comment>
<evidence type="ECO:0000256" key="1">
    <source>
        <dbReference type="SAM" id="MobiDB-lite"/>
    </source>
</evidence>
<dbReference type="Proteomes" id="UP000712600">
    <property type="component" value="Unassembled WGS sequence"/>
</dbReference>
<evidence type="ECO:0000313" key="3">
    <source>
        <dbReference type="Proteomes" id="UP000712600"/>
    </source>
</evidence>
<feature type="region of interest" description="Disordered" evidence="1">
    <location>
        <begin position="50"/>
        <end position="80"/>
    </location>
</feature>
<dbReference type="EMBL" id="QGKX02000088">
    <property type="protein sequence ID" value="KAF3589175.1"/>
    <property type="molecule type" value="Genomic_DNA"/>
</dbReference>
<evidence type="ECO:0000313" key="2">
    <source>
        <dbReference type="EMBL" id="KAF3589175.1"/>
    </source>
</evidence>
<proteinExistence type="predicted"/>
<dbReference type="AlphaFoldDB" id="A0A8S9S6J0"/>
<sequence>MLVFTVQKLEIVTLADLNTYILNNPPQCGVSYFSCTICCAIAAVGASRDKVGEGGSNVEEPVPASPEPTPKKPHSIYDSE</sequence>
<organism evidence="2 3">
    <name type="scientific">Brassica cretica</name>
    <name type="common">Mustard</name>
    <dbReference type="NCBI Taxonomy" id="69181"/>
    <lineage>
        <taxon>Eukaryota</taxon>
        <taxon>Viridiplantae</taxon>
        <taxon>Streptophyta</taxon>
        <taxon>Embryophyta</taxon>
        <taxon>Tracheophyta</taxon>
        <taxon>Spermatophyta</taxon>
        <taxon>Magnoliopsida</taxon>
        <taxon>eudicotyledons</taxon>
        <taxon>Gunneridae</taxon>
        <taxon>Pentapetalae</taxon>
        <taxon>rosids</taxon>
        <taxon>malvids</taxon>
        <taxon>Brassicales</taxon>
        <taxon>Brassicaceae</taxon>
        <taxon>Brassiceae</taxon>
        <taxon>Brassica</taxon>
    </lineage>
</organism>
<accession>A0A8S9S6J0</accession>